<feature type="transmembrane region" description="Helical" evidence="1">
    <location>
        <begin position="56"/>
        <end position="77"/>
    </location>
</feature>
<feature type="transmembrane region" description="Helical" evidence="1">
    <location>
        <begin position="111"/>
        <end position="132"/>
    </location>
</feature>
<accession>A0ABY4I1H9</accession>
<dbReference type="Proteomes" id="UP000830198">
    <property type="component" value="Chromosome"/>
</dbReference>
<gene>
    <name evidence="2" type="ORF">MYF79_01440</name>
</gene>
<dbReference type="EMBL" id="CP095855">
    <property type="protein sequence ID" value="UPK69952.1"/>
    <property type="molecule type" value="Genomic_DNA"/>
</dbReference>
<dbReference type="Pfam" id="PF14087">
    <property type="entry name" value="DUF4267"/>
    <property type="match status" value="1"/>
</dbReference>
<organism evidence="2 3">
    <name type="scientific">Chitinophaga filiformis</name>
    <name type="common">Myxococcus filiformis</name>
    <name type="synonym">Flexibacter filiformis</name>
    <dbReference type="NCBI Taxonomy" id="104663"/>
    <lineage>
        <taxon>Bacteria</taxon>
        <taxon>Pseudomonadati</taxon>
        <taxon>Bacteroidota</taxon>
        <taxon>Chitinophagia</taxon>
        <taxon>Chitinophagales</taxon>
        <taxon>Chitinophagaceae</taxon>
        <taxon>Chitinophaga</taxon>
    </lineage>
</organism>
<keyword evidence="1" id="KW-0812">Transmembrane</keyword>
<feature type="transmembrane region" description="Helical" evidence="1">
    <location>
        <begin position="16"/>
        <end position="36"/>
    </location>
</feature>
<sequence>MKTHPINFWGPRSASYWLTALAAVGIIFLGLRFILAPYTGAEGFGIPLAHTKEAMAYGWIKGIRDIFSGIVVLIFLISRKPRSTAFAFGAAIIIPVSDCLTILAVNGAEDVTHLLIHGITAVYMLIATILLFNANPKN</sequence>
<evidence type="ECO:0000256" key="1">
    <source>
        <dbReference type="SAM" id="Phobius"/>
    </source>
</evidence>
<evidence type="ECO:0000313" key="3">
    <source>
        <dbReference type="Proteomes" id="UP000830198"/>
    </source>
</evidence>
<protein>
    <submittedName>
        <fullName evidence="2">DUF4267 domain-containing protein</fullName>
    </submittedName>
</protein>
<dbReference type="InterPro" id="IPR025363">
    <property type="entry name" value="DUF4267"/>
</dbReference>
<name>A0ABY4I1H9_CHIFI</name>
<feature type="transmembrane region" description="Helical" evidence="1">
    <location>
        <begin position="84"/>
        <end position="105"/>
    </location>
</feature>
<evidence type="ECO:0000313" key="2">
    <source>
        <dbReference type="EMBL" id="UPK69952.1"/>
    </source>
</evidence>
<proteinExistence type="predicted"/>
<reference evidence="2 3" key="1">
    <citation type="submission" date="2022-04" db="EMBL/GenBank/DDBJ databases">
        <title>The arsenic-methylating capacity of Chitinophaga filiformis YT5 during chitin decomposition.</title>
        <authorList>
            <person name="Chen G."/>
            <person name="Liang Y."/>
        </authorList>
    </citation>
    <scope>NUCLEOTIDE SEQUENCE [LARGE SCALE GENOMIC DNA]</scope>
    <source>
        <strain evidence="2 3">YT5</strain>
    </source>
</reference>
<dbReference type="RefSeq" id="WP_247812214.1">
    <property type="nucleotide sequence ID" value="NZ_CP095855.1"/>
</dbReference>
<keyword evidence="3" id="KW-1185">Reference proteome</keyword>
<keyword evidence="1" id="KW-1133">Transmembrane helix</keyword>
<keyword evidence="1" id="KW-0472">Membrane</keyword>